<dbReference type="InterPro" id="IPR005358">
    <property type="entry name" value="Puta_zinc/iron-chelating_dom"/>
</dbReference>
<dbReference type="Pfam" id="PF03692">
    <property type="entry name" value="CxxCxxCC"/>
    <property type="match status" value="1"/>
</dbReference>
<dbReference type="EMBL" id="JALJOU010000073">
    <property type="protein sequence ID" value="KAK9825453.1"/>
    <property type="molecule type" value="Genomic_DNA"/>
</dbReference>
<reference evidence="2 3" key="1">
    <citation type="journal article" date="2024" name="Nat. Commun.">
        <title>Phylogenomics reveals the evolutionary origins of lichenization in chlorophyte algae.</title>
        <authorList>
            <person name="Puginier C."/>
            <person name="Libourel C."/>
            <person name="Otte J."/>
            <person name="Skaloud P."/>
            <person name="Haon M."/>
            <person name="Grisel S."/>
            <person name="Petersen M."/>
            <person name="Berrin J.G."/>
            <person name="Delaux P.M."/>
            <person name="Dal Grande F."/>
            <person name="Keller J."/>
        </authorList>
    </citation>
    <scope>NUCLEOTIDE SEQUENCE [LARGE SCALE GENOMIC DNA]</scope>
    <source>
        <strain evidence="2 3">SAG 245.80</strain>
    </source>
</reference>
<dbReference type="AlphaFoldDB" id="A0AAW1QV85"/>
<proteinExistence type="predicted"/>
<accession>A0AAW1QV85</accession>
<feature type="compositionally biased region" description="Low complexity" evidence="1">
    <location>
        <begin position="93"/>
        <end position="114"/>
    </location>
</feature>
<dbReference type="Gene3D" id="3.40.50.150">
    <property type="entry name" value="Vaccinia Virus protein VP39"/>
    <property type="match status" value="1"/>
</dbReference>
<dbReference type="InterPro" id="IPR029063">
    <property type="entry name" value="SAM-dependent_MTases_sf"/>
</dbReference>
<evidence type="ECO:0000256" key="1">
    <source>
        <dbReference type="SAM" id="MobiDB-lite"/>
    </source>
</evidence>
<protein>
    <submittedName>
        <fullName evidence="2">Uncharacterized protein</fullName>
    </submittedName>
</protein>
<gene>
    <name evidence="2" type="ORF">WJX81_002266</name>
</gene>
<dbReference type="SUPFAM" id="SSF53335">
    <property type="entry name" value="S-adenosyl-L-methionine-dependent methyltransferases"/>
    <property type="match status" value="1"/>
</dbReference>
<evidence type="ECO:0000313" key="2">
    <source>
        <dbReference type="EMBL" id="KAK9825453.1"/>
    </source>
</evidence>
<name>A0AAW1QV85_9CHLO</name>
<keyword evidence="3" id="KW-1185">Reference proteome</keyword>
<sequence>MGLAVDDFNTQYVQDGEFGKAVYKPLRKNAAGNACVFLDGSLCSVYTARPAQCRMYPSWPEQMRSPHDWEAEGMRCEGIHALPNPRHTAHSPASQGNASQAQGSGHAAQDAGDAAAGADVVPAAEVVANLALEKVRRSGGMRGMPYSDMRELLEEAGTGLAAKLAAEHFAAHERAVMHESARLRVLQSREGAGPGASYTRSLVFLDAPGYAQTEAPHRGLALALAFRAARVGPSAADAGAAAPLRLALIGSGAGALPMALREAFSNMAIDAVEPDAEVAEAAERFFGVPAGDARLLLHYDVVIVDAAVAHPLDGARILALPPGLLSDGAIASLRQCLRPHGVAAVHVAGGPAALDAAARSLSRSLGAVHALSTPQQGILFAAAGDGMSSDESVAGEHGTASARCSSGRYDVPLWRLAAAAEAIPALQSLCGEQLLRGWLRAWALDDSLHAFVRAEGYGWLPARELPELAACSGLGCLESR</sequence>
<comment type="caution">
    <text evidence="2">The sequence shown here is derived from an EMBL/GenBank/DDBJ whole genome shotgun (WGS) entry which is preliminary data.</text>
</comment>
<evidence type="ECO:0000313" key="3">
    <source>
        <dbReference type="Proteomes" id="UP001445335"/>
    </source>
</evidence>
<dbReference type="Proteomes" id="UP001445335">
    <property type="component" value="Unassembled WGS sequence"/>
</dbReference>
<organism evidence="2 3">
    <name type="scientific">Elliptochloris bilobata</name>
    <dbReference type="NCBI Taxonomy" id="381761"/>
    <lineage>
        <taxon>Eukaryota</taxon>
        <taxon>Viridiplantae</taxon>
        <taxon>Chlorophyta</taxon>
        <taxon>core chlorophytes</taxon>
        <taxon>Trebouxiophyceae</taxon>
        <taxon>Trebouxiophyceae incertae sedis</taxon>
        <taxon>Elliptochloris clade</taxon>
        <taxon>Elliptochloris</taxon>
    </lineage>
</organism>
<feature type="region of interest" description="Disordered" evidence="1">
    <location>
        <begin position="81"/>
        <end position="114"/>
    </location>
</feature>